<name>A0A6A4WBM3_AMPAM</name>
<accession>A0A6A4WBM3</accession>
<evidence type="ECO:0000256" key="5">
    <source>
        <dbReference type="ARBA" id="ARBA00022989"/>
    </source>
</evidence>
<keyword evidence="4 8" id="KW-0812">Transmembrane</keyword>
<feature type="region of interest" description="Disordered" evidence="7">
    <location>
        <begin position="165"/>
        <end position="189"/>
    </location>
</feature>
<feature type="transmembrane region" description="Helical" evidence="8">
    <location>
        <begin position="461"/>
        <end position="480"/>
    </location>
</feature>
<sequence length="540" mass="59172">MACCRLTLRDDILPFWRSWVVVLVPLLLCPLPLISNTKEAWCGYGVLIIASYWMTEALPVAATALLPTVLFPLFGVLDTSTASQQYMTSTNLLSMAGLMVAVAVEKSNFHTRAALRVVLTVGSSVKWLMMGFMGITMFFSMWMSNTATTAMVAPMVEAVVENLTEKMDDSEDEPVTEKEETRQSERDVETLNMEPAGFDEISTELTEKKPATTMTVEQLRPPLFLCVAYAANCGGMGTLTGTTPNLVLRGIVEQYYGTETGLSFASYMLLGVPTMLLCTLIGWILLIVIFLGPRYLLKDPTDPARIAAVRRSLQDRYDALGPIKFHESAVFTLLCLLVALWFFREPQFMPGWNVLFTETNIDDGTAGMLIVALMFMIPARPRFWCLKGGGFAVAEATTESGLCTWLGEQLTSLDVLPNPVIILLIAIFITMLTEVCSNGAIASVMLPVMAQLAVSLRVNPLYLMLPTTLSCSFAFMLPVATPPNAIVFGAGNLKSKDMLRAGIVMNLLCVCVTMLVIPTLGNAVFDLDTFPDWANTTIPI</sequence>
<evidence type="ECO:0000256" key="1">
    <source>
        <dbReference type="ARBA" id="ARBA00004141"/>
    </source>
</evidence>
<evidence type="ECO:0000313" key="9">
    <source>
        <dbReference type="EMBL" id="KAF0305147.1"/>
    </source>
</evidence>
<feature type="transmembrane region" description="Helical" evidence="8">
    <location>
        <begin position="325"/>
        <end position="343"/>
    </location>
</feature>
<evidence type="ECO:0000256" key="7">
    <source>
        <dbReference type="SAM" id="MobiDB-lite"/>
    </source>
</evidence>
<dbReference type="EMBL" id="VIIS01000775">
    <property type="protein sequence ID" value="KAF0305147.1"/>
    <property type="molecule type" value="Genomic_DNA"/>
</dbReference>
<gene>
    <name evidence="9" type="primary">Slc13a3</name>
    <name evidence="9" type="ORF">FJT64_023181</name>
</gene>
<feature type="transmembrane region" description="Helical" evidence="8">
    <location>
        <begin position="41"/>
        <end position="66"/>
    </location>
</feature>
<evidence type="ECO:0000256" key="3">
    <source>
        <dbReference type="ARBA" id="ARBA00022448"/>
    </source>
</evidence>
<keyword evidence="3" id="KW-0813">Transport</keyword>
<dbReference type="OrthoDB" id="6493944at2759"/>
<feature type="transmembrane region" description="Helical" evidence="8">
    <location>
        <begin position="420"/>
        <end position="441"/>
    </location>
</feature>
<keyword evidence="10" id="KW-1185">Reference proteome</keyword>
<dbReference type="PANTHER" id="PTHR10283">
    <property type="entry name" value="SOLUTE CARRIER FAMILY 13 MEMBER"/>
    <property type="match status" value="1"/>
</dbReference>
<comment type="similarity">
    <text evidence="2">Belongs to the SLC13A/DASS transporter (TC 2.A.47) family. NADC subfamily.</text>
</comment>
<evidence type="ECO:0000256" key="6">
    <source>
        <dbReference type="ARBA" id="ARBA00023136"/>
    </source>
</evidence>
<dbReference type="InterPro" id="IPR031312">
    <property type="entry name" value="Na/sul_symport_CS"/>
</dbReference>
<keyword evidence="6 8" id="KW-0472">Membrane</keyword>
<dbReference type="Proteomes" id="UP000440578">
    <property type="component" value="Unassembled WGS sequence"/>
</dbReference>
<proteinExistence type="inferred from homology"/>
<evidence type="ECO:0000313" key="10">
    <source>
        <dbReference type="Proteomes" id="UP000440578"/>
    </source>
</evidence>
<evidence type="ECO:0000256" key="4">
    <source>
        <dbReference type="ARBA" id="ARBA00022692"/>
    </source>
</evidence>
<dbReference type="GO" id="GO:0005886">
    <property type="term" value="C:plasma membrane"/>
    <property type="evidence" value="ECO:0007669"/>
    <property type="project" value="TreeGrafter"/>
</dbReference>
<dbReference type="GO" id="GO:0015141">
    <property type="term" value="F:succinate transmembrane transporter activity"/>
    <property type="evidence" value="ECO:0007669"/>
    <property type="project" value="TreeGrafter"/>
</dbReference>
<dbReference type="InterPro" id="IPR001898">
    <property type="entry name" value="SLC13A/DASS"/>
</dbReference>
<dbReference type="GO" id="GO:0015137">
    <property type="term" value="F:citrate transmembrane transporter activity"/>
    <property type="evidence" value="ECO:0007669"/>
    <property type="project" value="TreeGrafter"/>
</dbReference>
<dbReference type="AlphaFoldDB" id="A0A6A4WBM3"/>
<reference evidence="9 10" key="1">
    <citation type="submission" date="2019-07" db="EMBL/GenBank/DDBJ databases">
        <title>Draft genome assembly of a fouling barnacle, Amphibalanus amphitrite (Darwin, 1854): The first reference genome for Thecostraca.</title>
        <authorList>
            <person name="Kim W."/>
        </authorList>
    </citation>
    <scope>NUCLEOTIDE SEQUENCE [LARGE SCALE GENOMIC DNA]</scope>
    <source>
        <strain evidence="9">SNU_AA5</strain>
        <tissue evidence="9">Soma without cirri and trophi</tissue>
    </source>
</reference>
<feature type="transmembrane region" description="Helical" evidence="8">
    <location>
        <begin position="125"/>
        <end position="143"/>
    </location>
</feature>
<feature type="transmembrane region" description="Helical" evidence="8">
    <location>
        <begin position="264"/>
        <end position="291"/>
    </location>
</feature>
<protein>
    <submittedName>
        <fullName evidence="9">Solute carrier family 13 member 3</fullName>
    </submittedName>
</protein>
<feature type="transmembrane region" description="Helical" evidence="8">
    <location>
        <begin position="86"/>
        <end position="104"/>
    </location>
</feature>
<keyword evidence="5 8" id="KW-1133">Transmembrane helix</keyword>
<evidence type="ECO:0000256" key="8">
    <source>
        <dbReference type="SAM" id="Phobius"/>
    </source>
</evidence>
<comment type="subcellular location">
    <subcellularLocation>
        <location evidence="1">Membrane</location>
        <topology evidence="1">Multi-pass membrane protein</topology>
    </subcellularLocation>
</comment>
<dbReference type="PANTHER" id="PTHR10283:SF82">
    <property type="entry name" value="SOLUTE CARRIER FAMILY 13 MEMBER 2"/>
    <property type="match status" value="1"/>
</dbReference>
<feature type="transmembrane region" description="Helical" evidence="8">
    <location>
        <begin position="15"/>
        <end position="34"/>
    </location>
</feature>
<dbReference type="Pfam" id="PF00939">
    <property type="entry name" value="Na_sulph_symp"/>
    <property type="match status" value="1"/>
</dbReference>
<evidence type="ECO:0000256" key="2">
    <source>
        <dbReference type="ARBA" id="ARBA00006772"/>
    </source>
</evidence>
<comment type="caution">
    <text evidence="9">The sequence shown here is derived from an EMBL/GenBank/DDBJ whole genome shotgun (WGS) entry which is preliminary data.</text>
</comment>
<dbReference type="PROSITE" id="PS01271">
    <property type="entry name" value="NA_SULFATE"/>
    <property type="match status" value="1"/>
</dbReference>
<organism evidence="9 10">
    <name type="scientific">Amphibalanus amphitrite</name>
    <name type="common">Striped barnacle</name>
    <name type="synonym">Balanus amphitrite</name>
    <dbReference type="NCBI Taxonomy" id="1232801"/>
    <lineage>
        <taxon>Eukaryota</taxon>
        <taxon>Metazoa</taxon>
        <taxon>Ecdysozoa</taxon>
        <taxon>Arthropoda</taxon>
        <taxon>Crustacea</taxon>
        <taxon>Multicrustacea</taxon>
        <taxon>Cirripedia</taxon>
        <taxon>Thoracica</taxon>
        <taxon>Thoracicalcarea</taxon>
        <taxon>Balanomorpha</taxon>
        <taxon>Balanoidea</taxon>
        <taxon>Balanidae</taxon>
        <taxon>Amphibalaninae</taxon>
        <taxon>Amphibalanus</taxon>
    </lineage>
</organism>
<feature type="transmembrane region" description="Helical" evidence="8">
    <location>
        <begin position="501"/>
        <end position="525"/>
    </location>
</feature>
<feature type="compositionally biased region" description="Basic and acidic residues" evidence="7">
    <location>
        <begin position="175"/>
        <end position="189"/>
    </location>
</feature>